<feature type="chain" id="PRO_5036273025" description="WAP domain-containing protein" evidence="3">
    <location>
        <begin position="19"/>
        <end position="128"/>
    </location>
</feature>
<dbReference type="InterPro" id="IPR008197">
    <property type="entry name" value="WAP_dom"/>
</dbReference>
<name>A0A8S1A2I7_ARCPL</name>
<evidence type="ECO:0000313" key="5">
    <source>
        <dbReference type="EMBL" id="CAB3239532.1"/>
    </source>
</evidence>
<evidence type="ECO:0000256" key="1">
    <source>
        <dbReference type="ARBA" id="ARBA00022729"/>
    </source>
</evidence>
<dbReference type="GO" id="GO:0004867">
    <property type="term" value="F:serine-type endopeptidase inhibitor activity"/>
    <property type="evidence" value="ECO:0007669"/>
    <property type="project" value="TreeGrafter"/>
</dbReference>
<dbReference type="GO" id="GO:0019731">
    <property type="term" value="P:antibacterial humoral response"/>
    <property type="evidence" value="ECO:0007669"/>
    <property type="project" value="TreeGrafter"/>
</dbReference>
<feature type="domain" description="WAP" evidence="4">
    <location>
        <begin position="73"/>
        <end position="120"/>
    </location>
</feature>
<proteinExistence type="predicted"/>
<evidence type="ECO:0000256" key="2">
    <source>
        <dbReference type="ARBA" id="ARBA00023157"/>
    </source>
</evidence>
<dbReference type="Proteomes" id="UP000494106">
    <property type="component" value="Unassembled WGS sequence"/>
</dbReference>
<dbReference type="EMBL" id="CADEBD010000308">
    <property type="protein sequence ID" value="CAB3239532.1"/>
    <property type="molecule type" value="Genomic_DNA"/>
</dbReference>
<dbReference type="SUPFAM" id="SSF57256">
    <property type="entry name" value="Elafin-like"/>
    <property type="match status" value="1"/>
</dbReference>
<dbReference type="Gene3D" id="4.10.75.10">
    <property type="entry name" value="Elafin-like"/>
    <property type="match status" value="2"/>
</dbReference>
<evidence type="ECO:0000256" key="3">
    <source>
        <dbReference type="SAM" id="SignalP"/>
    </source>
</evidence>
<evidence type="ECO:0000259" key="4">
    <source>
        <dbReference type="PROSITE" id="PS51390"/>
    </source>
</evidence>
<dbReference type="Pfam" id="PF00095">
    <property type="entry name" value="WAP"/>
    <property type="match status" value="2"/>
</dbReference>
<accession>A0A8S1A2I7</accession>
<dbReference type="PROSITE" id="PS51390">
    <property type="entry name" value="WAP"/>
    <property type="match status" value="1"/>
</dbReference>
<dbReference type="GO" id="GO:0005615">
    <property type="term" value="C:extracellular space"/>
    <property type="evidence" value="ECO:0007669"/>
    <property type="project" value="TreeGrafter"/>
</dbReference>
<gene>
    <name evidence="6" type="ORF">APLA_LOCUS17550</name>
    <name evidence="5" type="ORF">APLA_LOCUS8752</name>
</gene>
<dbReference type="InterPro" id="IPR036645">
    <property type="entry name" value="Elafin-like_sf"/>
</dbReference>
<dbReference type="EMBL" id="CADEBC010000790">
    <property type="protein sequence ID" value="CAB3260802.1"/>
    <property type="molecule type" value="Genomic_DNA"/>
</dbReference>
<organism evidence="5 8">
    <name type="scientific">Arctia plantaginis</name>
    <name type="common">Wood tiger moth</name>
    <name type="synonym">Phalaena plantaginis</name>
    <dbReference type="NCBI Taxonomy" id="874455"/>
    <lineage>
        <taxon>Eukaryota</taxon>
        <taxon>Metazoa</taxon>
        <taxon>Ecdysozoa</taxon>
        <taxon>Arthropoda</taxon>
        <taxon>Hexapoda</taxon>
        <taxon>Insecta</taxon>
        <taxon>Pterygota</taxon>
        <taxon>Neoptera</taxon>
        <taxon>Endopterygota</taxon>
        <taxon>Lepidoptera</taxon>
        <taxon>Glossata</taxon>
        <taxon>Ditrysia</taxon>
        <taxon>Noctuoidea</taxon>
        <taxon>Erebidae</taxon>
        <taxon>Arctiinae</taxon>
        <taxon>Arctia</taxon>
    </lineage>
</organism>
<protein>
    <recommendedName>
        <fullName evidence="4">WAP domain-containing protein</fullName>
    </recommendedName>
</protein>
<dbReference type="AlphaFoldDB" id="A0A8S1A2I7"/>
<dbReference type="InterPro" id="IPR050514">
    <property type="entry name" value="WAP_four-disulfide_core"/>
</dbReference>
<keyword evidence="2" id="KW-1015">Disulfide bond</keyword>
<evidence type="ECO:0000313" key="6">
    <source>
        <dbReference type="EMBL" id="CAB3260802.1"/>
    </source>
</evidence>
<keyword evidence="7" id="KW-1185">Reference proteome</keyword>
<dbReference type="Proteomes" id="UP000494256">
    <property type="component" value="Unassembled WGS sequence"/>
</dbReference>
<reference evidence="7 8" key="1">
    <citation type="submission" date="2020-04" db="EMBL/GenBank/DDBJ databases">
        <authorList>
            <person name="Wallbank WR R."/>
            <person name="Pardo Diaz C."/>
            <person name="Kozak K."/>
            <person name="Martin S."/>
            <person name="Jiggins C."/>
            <person name="Moest M."/>
            <person name="Warren A I."/>
            <person name="Byers J.R.P. K."/>
            <person name="Montejo-Kovacevich G."/>
            <person name="Yen C E."/>
        </authorList>
    </citation>
    <scope>NUCLEOTIDE SEQUENCE [LARGE SCALE GENOMIC DNA]</scope>
</reference>
<feature type="signal peptide" evidence="3">
    <location>
        <begin position="1"/>
        <end position="18"/>
    </location>
</feature>
<evidence type="ECO:0000313" key="8">
    <source>
        <dbReference type="Proteomes" id="UP000494256"/>
    </source>
</evidence>
<dbReference type="PANTHER" id="PTHR19441">
    <property type="entry name" value="WHEY ACDIC PROTEIN WAP"/>
    <property type="match status" value="1"/>
</dbReference>
<comment type="caution">
    <text evidence="5">The sequence shown here is derived from an EMBL/GenBank/DDBJ whole genome shotgun (WGS) entry which is preliminary data.</text>
</comment>
<dbReference type="PANTHER" id="PTHR19441:SF30">
    <property type="entry name" value="ELAFIN"/>
    <property type="match status" value="1"/>
</dbReference>
<keyword evidence="1 3" id="KW-0732">Signal</keyword>
<dbReference type="SMART" id="SM00217">
    <property type="entry name" value="WAP"/>
    <property type="match status" value="1"/>
</dbReference>
<evidence type="ECO:0000313" key="7">
    <source>
        <dbReference type="Proteomes" id="UP000494106"/>
    </source>
</evidence>
<sequence length="128" mass="13675">MRRFVFVIVLALVALTCAQIPRKKGSCPPTLPVDICEPACGPEIPCEGEQLCCATACGGSMCVDAVTARHFVDYVKPGNCPEFPRGPWVCTHTCTSDSDCPRKLKCCANRCGALTCQRPESVPTAPAE</sequence>
<dbReference type="GO" id="GO:0045087">
    <property type="term" value="P:innate immune response"/>
    <property type="evidence" value="ECO:0007669"/>
    <property type="project" value="TreeGrafter"/>
</dbReference>
<dbReference type="OrthoDB" id="6060011at2759"/>